<sequence>MNAPGTSSTAISSGKTRKRTAPRVSLITTTW</sequence>
<evidence type="ECO:0000256" key="1">
    <source>
        <dbReference type="SAM" id="MobiDB-lite"/>
    </source>
</evidence>
<protein>
    <submittedName>
        <fullName evidence="2">Uncharacterized protein</fullName>
    </submittedName>
</protein>
<evidence type="ECO:0000313" key="2">
    <source>
        <dbReference type="EMBL" id="JAI01221.1"/>
    </source>
</evidence>
<dbReference type="AlphaFoldDB" id="A0A0E9XH97"/>
<accession>A0A0E9XH97</accession>
<name>A0A0E9XH97_ANGAN</name>
<proteinExistence type="predicted"/>
<dbReference type="EMBL" id="GBXM01007357">
    <property type="protein sequence ID" value="JAI01221.1"/>
    <property type="molecule type" value="Transcribed_RNA"/>
</dbReference>
<feature type="compositionally biased region" description="Polar residues" evidence="1">
    <location>
        <begin position="1"/>
        <end position="14"/>
    </location>
</feature>
<reference evidence="2" key="2">
    <citation type="journal article" date="2015" name="Fish Shellfish Immunol.">
        <title>Early steps in the European eel (Anguilla anguilla)-Vibrio vulnificus interaction in the gills: Role of the RtxA13 toxin.</title>
        <authorList>
            <person name="Callol A."/>
            <person name="Pajuelo D."/>
            <person name="Ebbesson L."/>
            <person name="Teles M."/>
            <person name="MacKenzie S."/>
            <person name="Amaro C."/>
        </authorList>
    </citation>
    <scope>NUCLEOTIDE SEQUENCE</scope>
</reference>
<feature type="region of interest" description="Disordered" evidence="1">
    <location>
        <begin position="1"/>
        <end position="31"/>
    </location>
</feature>
<reference evidence="2" key="1">
    <citation type="submission" date="2014-11" db="EMBL/GenBank/DDBJ databases">
        <authorList>
            <person name="Amaro Gonzalez C."/>
        </authorList>
    </citation>
    <scope>NUCLEOTIDE SEQUENCE</scope>
</reference>
<organism evidence="2">
    <name type="scientific">Anguilla anguilla</name>
    <name type="common">European freshwater eel</name>
    <name type="synonym">Muraena anguilla</name>
    <dbReference type="NCBI Taxonomy" id="7936"/>
    <lineage>
        <taxon>Eukaryota</taxon>
        <taxon>Metazoa</taxon>
        <taxon>Chordata</taxon>
        <taxon>Craniata</taxon>
        <taxon>Vertebrata</taxon>
        <taxon>Euteleostomi</taxon>
        <taxon>Actinopterygii</taxon>
        <taxon>Neopterygii</taxon>
        <taxon>Teleostei</taxon>
        <taxon>Anguilliformes</taxon>
        <taxon>Anguillidae</taxon>
        <taxon>Anguilla</taxon>
    </lineage>
</organism>